<comment type="similarity">
    <text evidence="1">Belongs to the peptidase C1 family.</text>
</comment>
<dbReference type="InterPro" id="IPR012854">
    <property type="entry name" value="Cu_amine_oxidase-like_N"/>
</dbReference>
<dbReference type="Pfam" id="PF07833">
    <property type="entry name" value="Cu_amine_oxidN1"/>
    <property type="match status" value="1"/>
</dbReference>
<reference evidence="4 5" key="1">
    <citation type="submission" date="2017-02" db="EMBL/GenBank/DDBJ databases">
        <authorList>
            <person name="Peterson S.W."/>
        </authorList>
    </citation>
    <scope>NUCLEOTIDE SEQUENCE [LARGE SCALE GENOMIC DNA]</scope>
    <source>
        <strain evidence="4 5">ATCC 17233</strain>
    </source>
</reference>
<evidence type="ECO:0000256" key="2">
    <source>
        <dbReference type="SAM" id="MobiDB-lite"/>
    </source>
</evidence>
<dbReference type="InterPro" id="IPR000668">
    <property type="entry name" value="Peptidase_C1A_C"/>
</dbReference>
<dbReference type="GO" id="GO:0006508">
    <property type="term" value="P:proteolysis"/>
    <property type="evidence" value="ECO:0007669"/>
    <property type="project" value="UniProtKB-KW"/>
</dbReference>
<dbReference type="Gene3D" id="3.90.70.10">
    <property type="entry name" value="Cysteine proteinases"/>
    <property type="match status" value="1"/>
</dbReference>
<proteinExistence type="inferred from homology"/>
<dbReference type="SUPFAM" id="SSF54001">
    <property type="entry name" value="Cysteine proteinases"/>
    <property type="match status" value="1"/>
</dbReference>
<dbReference type="Pfam" id="PF00112">
    <property type="entry name" value="Peptidase_C1"/>
    <property type="match status" value="1"/>
</dbReference>
<gene>
    <name evidence="4" type="ORF">SAMN02745110_00472</name>
</gene>
<dbReference type="GO" id="GO:0008234">
    <property type="term" value="F:cysteine-type peptidase activity"/>
    <property type="evidence" value="ECO:0007669"/>
    <property type="project" value="InterPro"/>
</dbReference>
<dbReference type="InterPro" id="IPR040528">
    <property type="entry name" value="Lectin-like"/>
</dbReference>
<dbReference type="CDD" id="cd02619">
    <property type="entry name" value="Peptidase_C1"/>
    <property type="match status" value="1"/>
</dbReference>
<evidence type="ECO:0000313" key="5">
    <source>
        <dbReference type="Proteomes" id="UP000189857"/>
    </source>
</evidence>
<dbReference type="SUPFAM" id="SSF55383">
    <property type="entry name" value="Copper amine oxidase, domain N"/>
    <property type="match status" value="1"/>
</dbReference>
<dbReference type="PROSITE" id="PS00139">
    <property type="entry name" value="THIOL_PROTEASE_CYS"/>
    <property type="match status" value="1"/>
</dbReference>
<sequence>MKRGIFVLVLLIIAALGFYKISNKKSGEIKKSQNYDAAVETYKTDTLSRNESKPVAVKLADKSLGDFYKAYMDENLNILVEEDFFEEVMACSVFRYKDGRIRIDKGNISIIMNLDKNGYTVDKASHESKGNPTLVDDILYIPADGLSDYLDYKCEYDYIENSINFVRGNIQTSLPEKYDLREMGRVTPVRDQGRYGTCWAFASLGALETTLMPLQENIYSTEHMTLNNSYNLNLSTGGEHTVSIAYLAAWQGPVYEEDDRYGDGYTNKSLKAVKHLEEAIIIKNRNDDTIKRAIFRYGGVETSLYLQMSYTGDYSEFYNEETAAYYYNGDKASNHDIVIVGWDDNYPRENFRSMPEKNGAYICKNSWGNEFGEDGFFYVSYEDVNICSQSIVYTKLMGDDNFDNIYQSDLMGWVGQIGFGSDSGYFSNVYTAKKDEKLSAVSFYTTDDDTKFSVYVVHDFESDKSFDNKYLIASGEMRYSGYYTVRVEDKVNLKAGEKFAVVVNIITPNSTKPIAIEYRADDRTNMADITDGEGYISLYGDVWHSAETGQKCNVCLKAFTDDIDGDAETEASPEETGVNAGEKSGDETGKNAGEKSGDEAGVNAGEKSGDEAGENTDE</sequence>
<feature type="compositionally biased region" description="Basic and acidic residues" evidence="2">
    <location>
        <begin position="583"/>
        <end position="598"/>
    </location>
</feature>
<dbReference type="Pfam" id="PF18560">
    <property type="entry name" value="Lectin_like"/>
    <property type="match status" value="1"/>
</dbReference>
<evidence type="ECO:0000313" key="4">
    <source>
        <dbReference type="EMBL" id="SJZ43565.1"/>
    </source>
</evidence>
<keyword evidence="5" id="KW-1185">Reference proteome</keyword>
<dbReference type="InterPro" id="IPR000169">
    <property type="entry name" value="Pept_cys_AS"/>
</dbReference>
<dbReference type="PANTHER" id="PTHR12411">
    <property type="entry name" value="CYSTEINE PROTEASE FAMILY C1-RELATED"/>
    <property type="match status" value="1"/>
</dbReference>
<protein>
    <submittedName>
        <fullName evidence="4">Cysteine protease, C1A family</fullName>
    </submittedName>
</protein>
<dbReference type="AlphaFoldDB" id="A0A1T4KMD7"/>
<dbReference type="InterPro" id="IPR013128">
    <property type="entry name" value="Peptidase_C1A"/>
</dbReference>
<dbReference type="EMBL" id="FUXA01000004">
    <property type="protein sequence ID" value="SJZ43565.1"/>
    <property type="molecule type" value="Genomic_DNA"/>
</dbReference>
<feature type="domain" description="Peptidase C1A papain C-terminal" evidence="3">
    <location>
        <begin position="174"/>
        <end position="395"/>
    </location>
</feature>
<keyword evidence="4" id="KW-0645">Protease</keyword>
<dbReference type="InterPro" id="IPR038765">
    <property type="entry name" value="Papain-like_cys_pep_sf"/>
</dbReference>
<organism evidence="4 5">
    <name type="scientific">Eubacterium ruminantium</name>
    <dbReference type="NCBI Taxonomy" id="42322"/>
    <lineage>
        <taxon>Bacteria</taxon>
        <taxon>Bacillati</taxon>
        <taxon>Bacillota</taxon>
        <taxon>Clostridia</taxon>
        <taxon>Eubacteriales</taxon>
        <taxon>Eubacteriaceae</taxon>
        <taxon>Eubacterium</taxon>
    </lineage>
</organism>
<dbReference type="Proteomes" id="UP000189857">
    <property type="component" value="Unassembled WGS sequence"/>
</dbReference>
<accession>A0A1T4KMD7</accession>
<feature type="region of interest" description="Disordered" evidence="2">
    <location>
        <begin position="566"/>
        <end position="618"/>
    </location>
</feature>
<name>A0A1T4KMD7_9FIRM</name>
<dbReference type="RefSeq" id="WP_078786142.1">
    <property type="nucleotide sequence ID" value="NZ_FUXA01000004.1"/>
</dbReference>
<dbReference type="SMART" id="SM00645">
    <property type="entry name" value="Pept_C1"/>
    <property type="match status" value="1"/>
</dbReference>
<evidence type="ECO:0000256" key="1">
    <source>
        <dbReference type="ARBA" id="ARBA00008455"/>
    </source>
</evidence>
<dbReference type="InterPro" id="IPR036582">
    <property type="entry name" value="Mao_N_sf"/>
</dbReference>
<keyword evidence="4" id="KW-0378">Hydrolase</keyword>
<evidence type="ECO:0000259" key="3">
    <source>
        <dbReference type="SMART" id="SM00645"/>
    </source>
</evidence>